<reference evidence="2 3" key="1">
    <citation type="submission" date="2015-09" db="EMBL/GenBank/DDBJ databases">
        <authorList>
            <consortium name="Pathogen Informatics"/>
        </authorList>
    </citation>
    <scope>NUCLEOTIDE SEQUENCE [LARGE SCALE GENOMIC DNA]</scope>
    <source>
        <strain evidence="2 3">2789STDY5834875</strain>
    </source>
</reference>
<keyword evidence="1" id="KW-0812">Transmembrane</keyword>
<feature type="transmembrane region" description="Helical" evidence="1">
    <location>
        <begin position="179"/>
        <end position="199"/>
    </location>
</feature>
<sequence>MHRLIEWVTDLIDDYGESFIEAPLKTLSKTVSWIFSIVIGVMSVVAYIKFIAGGGYPHAIATIKNSEEGFFAGVGDTFTNGTVHMVANNGVYKALGIIFIVQIVLAIIMLFFEGKIWKWILAIIDFILIAVSVIWALVKYNQYNKLYASLEKLYDNEEIDEVGFSNAIDKWINSIRDNIKIFAIIAAVAVVLFIVVMMISEGRCAIFSFAKSAAITCAAMPLAILILENIIGLAIGLVTIIVIGIILLIICSFADGGSDSSVATEAFDRAGNFIGWFHKK</sequence>
<evidence type="ECO:0000313" key="2">
    <source>
        <dbReference type="EMBL" id="CUQ75601.1"/>
    </source>
</evidence>
<evidence type="ECO:0000313" key="3">
    <source>
        <dbReference type="Proteomes" id="UP000095621"/>
    </source>
</evidence>
<accession>A0A174YV23</accession>
<keyword evidence="1" id="KW-0472">Membrane</keyword>
<evidence type="ECO:0000256" key="1">
    <source>
        <dbReference type="SAM" id="Phobius"/>
    </source>
</evidence>
<feature type="transmembrane region" description="Helical" evidence="1">
    <location>
        <begin position="206"/>
        <end position="227"/>
    </location>
</feature>
<feature type="transmembrane region" description="Helical" evidence="1">
    <location>
        <begin position="119"/>
        <end position="138"/>
    </location>
</feature>
<organism evidence="2 3">
    <name type="scientific">Lachnospira eligens</name>
    <dbReference type="NCBI Taxonomy" id="39485"/>
    <lineage>
        <taxon>Bacteria</taxon>
        <taxon>Bacillati</taxon>
        <taxon>Bacillota</taxon>
        <taxon>Clostridia</taxon>
        <taxon>Lachnospirales</taxon>
        <taxon>Lachnospiraceae</taxon>
        <taxon>Lachnospira</taxon>
    </lineage>
</organism>
<gene>
    <name evidence="2" type="ORF">ERS852490_00606</name>
</gene>
<dbReference type="AlphaFoldDB" id="A0A174YV23"/>
<dbReference type="OrthoDB" id="10019392at2"/>
<protein>
    <submittedName>
        <fullName evidence="2">Uncharacterized protein</fullName>
    </submittedName>
</protein>
<feature type="transmembrane region" description="Helical" evidence="1">
    <location>
        <begin position="33"/>
        <end position="52"/>
    </location>
</feature>
<feature type="transmembrane region" description="Helical" evidence="1">
    <location>
        <begin position="233"/>
        <end position="254"/>
    </location>
</feature>
<name>A0A174YV23_9FIRM</name>
<proteinExistence type="predicted"/>
<dbReference type="EMBL" id="CZBU01000001">
    <property type="protein sequence ID" value="CUQ75601.1"/>
    <property type="molecule type" value="Genomic_DNA"/>
</dbReference>
<feature type="transmembrane region" description="Helical" evidence="1">
    <location>
        <begin position="91"/>
        <end position="112"/>
    </location>
</feature>
<dbReference type="Proteomes" id="UP000095621">
    <property type="component" value="Unassembled WGS sequence"/>
</dbReference>
<dbReference type="RefSeq" id="WP_055214556.1">
    <property type="nucleotide sequence ID" value="NZ_CZBU01000001.1"/>
</dbReference>
<keyword evidence="1" id="KW-1133">Transmembrane helix</keyword>